<dbReference type="Proteomes" id="UP000190888">
    <property type="component" value="Unassembled WGS sequence"/>
</dbReference>
<gene>
    <name evidence="1" type="ORF">SAMN04488132_102525</name>
</gene>
<dbReference type="AlphaFoldDB" id="A0A1T4LJ68"/>
<dbReference type="EMBL" id="FUWH01000002">
    <property type="protein sequence ID" value="SJZ54779.1"/>
    <property type="molecule type" value="Genomic_DNA"/>
</dbReference>
<organism evidence="1 2">
    <name type="scientific">Sediminibacterium ginsengisoli</name>
    <dbReference type="NCBI Taxonomy" id="413434"/>
    <lineage>
        <taxon>Bacteria</taxon>
        <taxon>Pseudomonadati</taxon>
        <taxon>Bacteroidota</taxon>
        <taxon>Chitinophagia</taxon>
        <taxon>Chitinophagales</taxon>
        <taxon>Chitinophagaceae</taxon>
        <taxon>Sediminibacterium</taxon>
    </lineage>
</organism>
<name>A0A1T4LJ68_9BACT</name>
<keyword evidence="2" id="KW-1185">Reference proteome</keyword>
<proteinExistence type="predicted"/>
<evidence type="ECO:0000313" key="2">
    <source>
        <dbReference type="Proteomes" id="UP000190888"/>
    </source>
</evidence>
<accession>A0A1T4LJ68</accession>
<reference evidence="1 2" key="1">
    <citation type="submission" date="2017-02" db="EMBL/GenBank/DDBJ databases">
        <authorList>
            <person name="Peterson S.W."/>
        </authorList>
    </citation>
    <scope>NUCLEOTIDE SEQUENCE [LARGE SCALE GENOMIC DNA]</scope>
    <source>
        <strain evidence="1 2">DSM 22335</strain>
    </source>
</reference>
<sequence>MEAEELEMSFFGVKFKCRNPSLKTIILTIIAFFSRSLNNMLC</sequence>
<protein>
    <submittedName>
        <fullName evidence="1">Uncharacterized protein</fullName>
    </submittedName>
</protein>
<evidence type="ECO:0000313" key="1">
    <source>
        <dbReference type="EMBL" id="SJZ54779.1"/>
    </source>
</evidence>